<evidence type="ECO:0000313" key="15">
    <source>
        <dbReference type="EMBL" id="KAA0159773.1"/>
    </source>
</evidence>
<dbReference type="AlphaFoldDB" id="A0A5A8CTP6"/>
<evidence type="ECO:0000313" key="12">
    <source>
        <dbReference type="EMBL" id="CAD8565352.1"/>
    </source>
</evidence>
<dbReference type="PRINTS" id="PR00111">
    <property type="entry name" value="ABHYDROLASE"/>
</dbReference>
<comment type="catalytic activity">
    <reaction evidence="1">
        <text>Release of N-terminal proline from a peptide.</text>
        <dbReference type="EC" id="3.4.11.5"/>
    </reaction>
</comment>
<evidence type="ECO:0000256" key="5">
    <source>
        <dbReference type="ARBA" id="ARBA00022438"/>
    </source>
</evidence>
<keyword evidence="18" id="KW-1185">Reference proteome</keyword>
<evidence type="ECO:0000256" key="6">
    <source>
        <dbReference type="ARBA" id="ARBA00022490"/>
    </source>
</evidence>
<organism evidence="14 20">
    <name type="scientific">Cafeteria roenbergensis</name>
    <name type="common">Marine flagellate</name>
    <dbReference type="NCBI Taxonomy" id="33653"/>
    <lineage>
        <taxon>Eukaryota</taxon>
        <taxon>Sar</taxon>
        <taxon>Stramenopiles</taxon>
        <taxon>Bigyra</taxon>
        <taxon>Opalozoa</taxon>
        <taxon>Bicosoecida</taxon>
        <taxon>Cafeteriaceae</taxon>
        <taxon>Cafeteria</taxon>
    </lineage>
</organism>
<dbReference type="EMBL" id="HBET01014414">
    <property type="protein sequence ID" value="CAD8565352.1"/>
    <property type="molecule type" value="Transcribed_RNA"/>
</dbReference>
<evidence type="ECO:0000313" key="17">
    <source>
        <dbReference type="Proteomes" id="UP000322899"/>
    </source>
</evidence>
<evidence type="ECO:0000256" key="9">
    <source>
        <dbReference type="ARBA" id="ARBA00029605"/>
    </source>
</evidence>
<dbReference type="PRINTS" id="PR00793">
    <property type="entry name" value="PROAMNOPTASE"/>
</dbReference>
<gene>
    <name evidence="12" type="ORF">CROE0942_LOCUS9730</name>
    <name evidence="16" type="ORF">FNF27_03327</name>
    <name evidence="15" type="ORF">FNF28_05683</name>
    <name evidence="13" type="ORF">FNF29_07937</name>
    <name evidence="14" type="ORF">FNF31_06026</name>
</gene>
<protein>
    <recommendedName>
        <fullName evidence="4">prolyl aminopeptidase</fullName>
        <ecNumber evidence="4">3.4.11.5</ecNumber>
    </recommendedName>
    <alternativeName>
        <fullName evidence="9">Prolyl aminopeptidase</fullName>
    </alternativeName>
</protein>
<evidence type="ECO:0000256" key="10">
    <source>
        <dbReference type="SAM" id="MobiDB-lite"/>
    </source>
</evidence>
<dbReference type="SUPFAM" id="SSF53474">
    <property type="entry name" value="alpha/beta-Hydrolases"/>
    <property type="match status" value="1"/>
</dbReference>
<dbReference type="GO" id="GO:0005737">
    <property type="term" value="C:cytoplasm"/>
    <property type="evidence" value="ECO:0007669"/>
    <property type="project" value="UniProtKB-SubCell"/>
</dbReference>
<dbReference type="PANTHER" id="PTHR43722">
    <property type="entry name" value="PROLINE IMINOPEPTIDASE"/>
    <property type="match status" value="1"/>
</dbReference>
<evidence type="ECO:0000313" key="20">
    <source>
        <dbReference type="Proteomes" id="UP000325113"/>
    </source>
</evidence>
<dbReference type="InterPro" id="IPR000073">
    <property type="entry name" value="AB_hydrolase_1"/>
</dbReference>
<comment type="similarity">
    <text evidence="3">Belongs to the peptidase S33 family.</text>
</comment>
<dbReference type="Pfam" id="PF00561">
    <property type="entry name" value="Abhydrolase_1"/>
    <property type="match status" value="1"/>
</dbReference>
<evidence type="ECO:0000256" key="3">
    <source>
        <dbReference type="ARBA" id="ARBA00010088"/>
    </source>
</evidence>
<dbReference type="GO" id="GO:0004177">
    <property type="term" value="F:aminopeptidase activity"/>
    <property type="evidence" value="ECO:0007669"/>
    <property type="project" value="UniProtKB-KW"/>
</dbReference>
<evidence type="ECO:0000313" key="13">
    <source>
        <dbReference type="EMBL" id="KAA0146604.1"/>
    </source>
</evidence>
<evidence type="ECO:0000313" key="19">
    <source>
        <dbReference type="Proteomes" id="UP000324907"/>
    </source>
</evidence>
<keyword evidence="5" id="KW-0031">Aminopeptidase</keyword>
<dbReference type="InterPro" id="IPR002410">
    <property type="entry name" value="Peptidase_S33"/>
</dbReference>
<dbReference type="InterPro" id="IPR005944">
    <property type="entry name" value="Pro_iminopeptidase"/>
</dbReference>
<sequence>MAATSSIPTHGIVRSAPTDGPTERFPAGKVLETGHMDVGDGHEIFYEMTGKADSPHVAVYLHGGPGAGCGPNAARLFDPEFYRVIVFDQRGSGRSRPNGEIAKANKTWDLVADIERLRKEVAKVDKWAVVIGGSWGSTLALAYAEKHPARVQSLILRGVFLFDRASIDWLFNTGGASEIYPDAFERYAGAIASGERGDLLSAYHRRVMSDDMSVALPAAREFVRWEMSVSTLTGMDDAALDAMLADDGFALPFARAETHFFVHGGWFPDEAAEAAGEDPGCPEAGETGASAAAAAGGPCAMGSGTVPYLVRHADRIAHVPTWIVHGRCDIVCRPRAAFEVFKRLRTCRLEFVHNAGHSEGEPGTTSRLLAATEDAKRLFA</sequence>
<keyword evidence="6" id="KW-0963">Cytoplasm</keyword>
<evidence type="ECO:0000313" key="16">
    <source>
        <dbReference type="EMBL" id="KAA0175319.1"/>
    </source>
</evidence>
<dbReference type="Proteomes" id="UP000325113">
    <property type="component" value="Unassembled WGS sequence"/>
</dbReference>
<reference evidence="12" key="2">
    <citation type="submission" date="2021-01" db="EMBL/GenBank/DDBJ databases">
        <authorList>
            <person name="Corre E."/>
            <person name="Pelletier E."/>
            <person name="Niang G."/>
            <person name="Scheremetjew M."/>
            <person name="Finn R."/>
            <person name="Kale V."/>
            <person name="Holt S."/>
            <person name="Cochrane G."/>
            <person name="Meng A."/>
            <person name="Brown T."/>
            <person name="Cohen L."/>
        </authorList>
    </citation>
    <scope>NUCLEOTIDE SEQUENCE</scope>
    <source>
        <strain evidence="12">E4-10</strain>
    </source>
</reference>
<evidence type="ECO:0000256" key="2">
    <source>
        <dbReference type="ARBA" id="ARBA00004496"/>
    </source>
</evidence>
<feature type="region of interest" description="Disordered" evidence="10">
    <location>
        <begin position="1"/>
        <end position="25"/>
    </location>
</feature>
<dbReference type="EMBL" id="VLTN01000082">
    <property type="protein sequence ID" value="KAA0146604.1"/>
    <property type="molecule type" value="Genomic_DNA"/>
</dbReference>
<feature type="domain" description="AB hydrolase-1" evidence="11">
    <location>
        <begin position="59"/>
        <end position="243"/>
    </location>
</feature>
<dbReference type="Proteomes" id="UP000323011">
    <property type="component" value="Unassembled WGS sequence"/>
</dbReference>
<evidence type="ECO:0000256" key="1">
    <source>
        <dbReference type="ARBA" id="ARBA00001585"/>
    </source>
</evidence>
<dbReference type="EC" id="3.4.11.5" evidence="4"/>
<dbReference type="Gene3D" id="3.40.50.1820">
    <property type="entry name" value="alpha/beta hydrolase"/>
    <property type="match status" value="1"/>
</dbReference>
<dbReference type="OrthoDB" id="10249433at2759"/>
<evidence type="ECO:0000313" key="18">
    <source>
        <dbReference type="Proteomes" id="UP000323011"/>
    </source>
</evidence>
<comment type="subcellular location">
    <subcellularLocation>
        <location evidence="2">Cytoplasm</location>
    </subcellularLocation>
</comment>
<dbReference type="InterPro" id="IPR029058">
    <property type="entry name" value="AB_hydrolase_fold"/>
</dbReference>
<dbReference type="EMBL" id="VLTM01000086">
    <property type="protein sequence ID" value="KAA0155784.1"/>
    <property type="molecule type" value="Genomic_DNA"/>
</dbReference>
<evidence type="ECO:0000313" key="14">
    <source>
        <dbReference type="EMBL" id="KAA0155784.1"/>
    </source>
</evidence>
<dbReference type="Proteomes" id="UP000322899">
    <property type="component" value="Unassembled WGS sequence"/>
</dbReference>
<keyword evidence="8" id="KW-0378">Hydrolase</keyword>
<evidence type="ECO:0000259" key="11">
    <source>
        <dbReference type="Pfam" id="PF00561"/>
    </source>
</evidence>
<keyword evidence="7" id="KW-0645">Protease</keyword>
<evidence type="ECO:0000256" key="8">
    <source>
        <dbReference type="ARBA" id="ARBA00022801"/>
    </source>
</evidence>
<evidence type="ECO:0000256" key="7">
    <source>
        <dbReference type="ARBA" id="ARBA00022670"/>
    </source>
</evidence>
<dbReference type="EMBL" id="VLTL01000121">
    <property type="protein sequence ID" value="KAA0159773.1"/>
    <property type="molecule type" value="Genomic_DNA"/>
</dbReference>
<accession>A0A5A8CTP6</accession>
<proteinExistence type="inferred from homology"/>
<dbReference type="PANTHER" id="PTHR43722:SF1">
    <property type="entry name" value="PROLINE IMINOPEPTIDASE"/>
    <property type="match status" value="1"/>
</dbReference>
<dbReference type="GO" id="GO:0006508">
    <property type="term" value="P:proteolysis"/>
    <property type="evidence" value="ECO:0007669"/>
    <property type="project" value="UniProtKB-KW"/>
</dbReference>
<dbReference type="Proteomes" id="UP000324907">
    <property type="component" value="Unassembled WGS sequence"/>
</dbReference>
<evidence type="ECO:0000256" key="4">
    <source>
        <dbReference type="ARBA" id="ARBA00012568"/>
    </source>
</evidence>
<reference evidence="17 18" key="1">
    <citation type="submission" date="2019-07" db="EMBL/GenBank/DDBJ databases">
        <title>Genomes of Cafeteria roenbergensis.</title>
        <authorList>
            <person name="Fischer M.G."/>
            <person name="Hackl T."/>
            <person name="Roman M."/>
        </authorList>
    </citation>
    <scope>NUCLEOTIDE SEQUENCE [LARGE SCALE GENOMIC DNA]</scope>
    <source>
        <strain evidence="13 18">BVI</strain>
        <strain evidence="14 20">Cflag</strain>
        <strain evidence="16 17">E4-10P</strain>
        <strain evidence="15 19">RCC970-E3</strain>
    </source>
</reference>
<name>A0A5A8CTP6_CAFRO</name>
<dbReference type="EMBL" id="VLTO01000015">
    <property type="protein sequence ID" value="KAA0175319.1"/>
    <property type="molecule type" value="Genomic_DNA"/>
</dbReference>